<evidence type="ECO:0000313" key="2">
    <source>
        <dbReference type="Proteomes" id="UP001596104"/>
    </source>
</evidence>
<proteinExistence type="predicted"/>
<name>A0ABW0H3W0_9HYPH</name>
<reference evidence="2" key="1">
    <citation type="journal article" date="2019" name="Int. J. Syst. Evol. Microbiol.">
        <title>The Global Catalogue of Microorganisms (GCM) 10K type strain sequencing project: providing services to taxonomists for standard genome sequencing and annotation.</title>
        <authorList>
            <consortium name="The Broad Institute Genomics Platform"/>
            <consortium name="The Broad Institute Genome Sequencing Center for Infectious Disease"/>
            <person name="Wu L."/>
            <person name="Ma J."/>
        </authorList>
    </citation>
    <scope>NUCLEOTIDE SEQUENCE [LARGE SCALE GENOMIC DNA]</scope>
    <source>
        <strain evidence="2">CGMCC 1.16326</strain>
    </source>
</reference>
<protein>
    <submittedName>
        <fullName evidence="1">Uncharacterized protein</fullName>
    </submittedName>
</protein>
<keyword evidence="2" id="KW-1185">Reference proteome</keyword>
<comment type="caution">
    <text evidence="1">The sequence shown here is derived from an EMBL/GenBank/DDBJ whole genome shotgun (WGS) entry which is preliminary data.</text>
</comment>
<accession>A0ABW0H3W0</accession>
<gene>
    <name evidence="1" type="ORF">ACFPPC_03000</name>
</gene>
<evidence type="ECO:0000313" key="1">
    <source>
        <dbReference type="EMBL" id="MFC5391605.1"/>
    </source>
</evidence>
<sequence length="98" mass="11207">MKTVRQQPWNRPDQVVGGAHTVGQHLSRGFSLVEIWCLPCHRMEHIAVHDLPLHLRIGELWRRHRCSECGGQELASRVSVSEMKAFWSVGMLDGRTPL</sequence>
<dbReference type="Proteomes" id="UP001596104">
    <property type="component" value="Unassembled WGS sequence"/>
</dbReference>
<organism evidence="1 2">
    <name type="scientific">Bosea vestrisii</name>
    <dbReference type="NCBI Taxonomy" id="151416"/>
    <lineage>
        <taxon>Bacteria</taxon>
        <taxon>Pseudomonadati</taxon>
        <taxon>Pseudomonadota</taxon>
        <taxon>Alphaproteobacteria</taxon>
        <taxon>Hyphomicrobiales</taxon>
        <taxon>Boseaceae</taxon>
        <taxon>Bosea</taxon>
    </lineage>
</organism>
<dbReference type="EMBL" id="JBHSLV010000007">
    <property type="protein sequence ID" value="MFC5391605.1"/>
    <property type="molecule type" value="Genomic_DNA"/>
</dbReference>
<dbReference type="RefSeq" id="WP_377006408.1">
    <property type="nucleotide sequence ID" value="NZ_JBHSLV010000007.1"/>
</dbReference>